<organism evidence="12 13">
    <name type="scientific">Lipomyces tetrasporus</name>
    <dbReference type="NCBI Taxonomy" id="54092"/>
    <lineage>
        <taxon>Eukaryota</taxon>
        <taxon>Fungi</taxon>
        <taxon>Dikarya</taxon>
        <taxon>Ascomycota</taxon>
        <taxon>Saccharomycotina</taxon>
        <taxon>Lipomycetes</taxon>
        <taxon>Lipomycetales</taxon>
        <taxon>Lipomycetaceae</taxon>
        <taxon>Lipomyces</taxon>
    </lineage>
</organism>
<feature type="region of interest" description="Disordered" evidence="8">
    <location>
        <begin position="199"/>
        <end position="236"/>
    </location>
</feature>
<gene>
    <name evidence="12" type="ORF">POJ06DRAFT_260948</name>
</gene>
<evidence type="ECO:0000313" key="12">
    <source>
        <dbReference type="EMBL" id="KAJ8097273.1"/>
    </source>
</evidence>
<dbReference type="AlphaFoldDB" id="A0AAD7QL66"/>
<evidence type="ECO:0000256" key="9">
    <source>
        <dbReference type="SAM" id="SignalP"/>
    </source>
</evidence>
<protein>
    <recommendedName>
        <fullName evidence="3">glucan endo-1,3-beta-D-glucosidase</fullName>
        <ecNumber evidence="3">3.2.1.39</ecNumber>
    </recommendedName>
</protein>
<dbReference type="RefSeq" id="XP_056040723.1">
    <property type="nucleotide sequence ID" value="XM_056188543.1"/>
</dbReference>
<evidence type="ECO:0000256" key="4">
    <source>
        <dbReference type="ARBA" id="ARBA00022729"/>
    </source>
</evidence>
<evidence type="ECO:0000256" key="5">
    <source>
        <dbReference type="ARBA" id="ARBA00022801"/>
    </source>
</evidence>
<evidence type="ECO:0000256" key="3">
    <source>
        <dbReference type="ARBA" id="ARBA00012780"/>
    </source>
</evidence>
<dbReference type="InterPro" id="IPR018805">
    <property type="entry name" value="YJL171C/Tos1_C"/>
</dbReference>
<dbReference type="Pfam" id="PF10287">
    <property type="entry name" value="YJL171C_Tos1_C"/>
    <property type="match status" value="1"/>
</dbReference>
<sequence>MRILPLTLPVALGATLAAASSCTEINGNYYCNSVKAVAYENIGFSGSYDDVTSMDDCSCSTSSTSFSGSLAPMNEDISLHFRGPMRIKQVAVYSADSSAAKGKIKKRDGHHVHEKRHEREKRDEHLHAQQHAVHHEKRALELVTEIVTIYETVYYNPEDDVTSVAEPSPTTIQTKNIVYTPASGTQAETTSIAVVEEPVEVTEPAQLTETSVSQESTEVYASADPATTSATSTTAEVYTSADPATTFVVSTTTSSSSEESTTTLSSASEEWTPSSSSSSDESSSSSTSSSATSTSTTISTSSWSRFAYYNSEQGVSNGLTFLNNLGGTNGSGTWSSCWGSSLSYCNTDGVTAASEAQVLGDVLLPSNAEVVMFTDTECGDSNCGYYRDGIPAYVGFNGDTKLFLLEFSMPTDTSSGASYNVDMPAIWFLNGKIPRTQQYGSCSCWSSGCGEFDAFEVLSTGSQYLTSHLHTWQGTDNNYGGGGTSDYFSRPTDSTMKAAILFDGNSKSVNLVELDPSTDFGDSITAESIAQWISSSATVVSIAS</sequence>
<dbReference type="GO" id="GO:0042973">
    <property type="term" value="F:glucan endo-1,3-beta-D-glucosidase activity"/>
    <property type="evidence" value="ECO:0007669"/>
    <property type="project" value="UniProtKB-EC"/>
</dbReference>
<dbReference type="EMBL" id="JARPMG010000011">
    <property type="protein sequence ID" value="KAJ8097273.1"/>
    <property type="molecule type" value="Genomic_DNA"/>
</dbReference>
<dbReference type="PANTHER" id="PTHR31737:SF2">
    <property type="entry name" value="PROTEIN TOS1"/>
    <property type="match status" value="1"/>
</dbReference>
<comment type="caution">
    <text evidence="12">The sequence shown here is derived from an EMBL/GenBank/DDBJ whole genome shotgun (WGS) entry which is preliminary data.</text>
</comment>
<evidence type="ECO:0000259" key="11">
    <source>
        <dbReference type="Pfam" id="PF10290"/>
    </source>
</evidence>
<feature type="region of interest" description="Disordered" evidence="8">
    <location>
        <begin position="98"/>
        <end position="125"/>
    </location>
</feature>
<feature type="domain" description="Cell wall protein YJL171C/Tos1 C-terminal" evidence="10">
    <location>
        <begin position="301"/>
        <end position="532"/>
    </location>
</feature>
<feature type="compositionally biased region" description="Basic and acidic residues" evidence="8">
    <location>
        <begin position="115"/>
        <end position="125"/>
    </location>
</feature>
<evidence type="ECO:0000256" key="1">
    <source>
        <dbReference type="ARBA" id="ARBA00000382"/>
    </source>
</evidence>
<feature type="chain" id="PRO_5041919719" description="glucan endo-1,3-beta-D-glucosidase" evidence="9">
    <location>
        <begin position="20"/>
        <end position="544"/>
    </location>
</feature>
<feature type="compositionally biased region" description="Basic residues" evidence="8">
    <location>
        <begin position="102"/>
        <end position="114"/>
    </location>
</feature>
<keyword evidence="6" id="KW-0326">Glycosidase</keyword>
<keyword evidence="5 12" id="KW-0378">Hydrolase</keyword>
<dbReference type="InterPro" id="IPR018807">
    <property type="entry name" value="YJL171C/Tos1_N"/>
</dbReference>
<evidence type="ECO:0000313" key="13">
    <source>
        <dbReference type="Proteomes" id="UP001217417"/>
    </source>
</evidence>
<dbReference type="PROSITE" id="PS51257">
    <property type="entry name" value="PROKAR_LIPOPROTEIN"/>
    <property type="match status" value="1"/>
</dbReference>
<feature type="region of interest" description="Disordered" evidence="8">
    <location>
        <begin position="250"/>
        <end position="296"/>
    </location>
</feature>
<accession>A0AAD7QL66</accession>
<dbReference type="EC" id="3.2.1.39" evidence="3"/>
<dbReference type="Proteomes" id="UP001217417">
    <property type="component" value="Unassembled WGS sequence"/>
</dbReference>
<reference evidence="12" key="1">
    <citation type="submission" date="2023-03" db="EMBL/GenBank/DDBJ databases">
        <title>Near-Complete genome sequence of Lipomyces tetrasporous NRRL Y-64009, an oleaginous yeast capable of growing on lignocellulosic hydrolysates.</title>
        <authorList>
            <consortium name="Lawrence Berkeley National Laboratory"/>
            <person name="Jagtap S.S."/>
            <person name="Liu J.-J."/>
            <person name="Walukiewicz H.E."/>
            <person name="Pangilinan J."/>
            <person name="Lipzen A."/>
            <person name="Ahrendt S."/>
            <person name="Koriabine M."/>
            <person name="Cobaugh K."/>
            <person name="Salamov A."/>
            <person name="Yoshinaga Y."/>
            <person name="Ng V."/>
            <person name="Daum C."/>
            <person name="Grigoriev I.V."/>
            <person name="Slininger P.J."/>
            <person name="Dien B.S."/>
            <person name="Jin Y.-S."/>
            <person name="Rao C.V."/>
        </authorList>
    </citation>
    <scope>NUCLEOTIDE SEQUENCE</scope>
    <source>
        <strain evidence="12">NRRL Y-64009</strain>
    </source>
</reference>
<dbReference type="GO" id="GO:0071555">
    <property type="term" value="P:cell wall organization"/>
    <property type="evidence" value="ECO:0007669"/>
    <property type="project" value="UniProtKB-KW"/>
</dbReference>
<feature type="compositionally biased region" description="Low complexity" evidence="8">
    <location>
        <begin position="221"/>
        <end position="236"/>
    </location>
</feature>
<dbReference type="PANTHER" id="PTHR31737">
    <property type="entry name" value="PROTEIN TOS1"/>
    <property type="match status" value="1"/>
</dbReference>
<keyword evidence="7" id="KW-0961">Cell wall biogenesis/degradation</keyword>
<comment type="catalytic activity">
    <reaction evidence="1">
        <text>Hydrolysis of (1-&gt;3)-beta-D-glucosidic linkages in (1-&gt;3)-beta-D-glucans.</text>
        <dbReference type="EC" id="3.2.1.39"/>
    </reaction>
</comment>
<dbReference type="Pfam" id="PF10290">
    <property type="entry name" value="YJL171C_Tos1_N"/>
    <property type="match status" value="1"/>
</dbReference>
<evidence type="ECO:0000256" key="8">
    <source>
        <dbReference type="SAM" id="MobiDB-lite"/>
    </source>
</evidence>
<comment type="similarity">
    <text evidence="2">Belongs to the PGA52 family.</text>
</comment>
<dbReference type="GO" id="GO:0009277">
    <property type="term" value="C:fungal-type cell wall"/>
    <property type="evidence" value="ECO:0007669"/>
    <property type="project" value="TreeGrafter"/>
</dbReference>
<feature type="signal peptide" evidence="9">
    <location>
        <begin position="1"/>
        <end position="19"/>
    </location>
</feature>
<feature type="domain" description="Cell wall protein YJL171C/Tos1 N-terminal" evidence="11">
    <location>
        <begin position="36"/>
        <end position="94"/>
    </location>
</feature>
<dbReference type="GeneID" id="80883709"/>
<keyword evidence="4 9" id="KW-0732">Signal</keyword>
<evidence type="ECO:0000256" key="6">
    <source>
        <dbReference type="ARBA" id="ARBA00023295"/>
    </source>
</evidence>
<evidence type="ECO:0000259" key="10">
    <source>
        <dbReference type="Pfam" id="PF10287"/>
    </source>
</evidence>
<evidence type="ECO:0000256" key="2">
    <source>
        <dbReference type="ARBA" id="ARBA00006055"/>
    </source>
</evidence>
<proteinExistence type="inferred from homology"/>
<name>A0AAD7QL66_9ASCO</name>
<evidence type="ECO:0000256" key="7">
    <source>
        <dbReference type="ARBA" id="ARBA00023316"/>
    </source>
</evidence>
<feature type="compositionally biased region" description="Polar residues" evidence="8">
    <location>
        <begin position="205"/>
        <end position="219"/>
    </location>
</feature>
<keyword evidence="13" id="KW-1185">Reference proteome</keyword>